<protein>
    <submittedName>
        <fullName evidence="2">Uncharacterized protein</fullName>
    </submittedName>
</protein>
<proteinExistence type="predicted"/>
<keyword evidence="1" id="KW-0472">Membrane</keyword>
<dbReference type="EMBL" id="CADCVO010000285">
    <property type="protein sequence ID" value="CAA9492716.1"/>
    <property type="molecule type" value="Genomic_DNA"/>
</dbReference>
<organism evidence="2">
    <name type="scientific">uncultured Solirubrobacteraceae bacterium</name>
    <dbReference type="NCBI Taxonomy" id="1162706"/>
    <lineage>
        <taxon>Bacteria</taxon>
        <taxon>Bacillati</taxon>
        <taxon>Actinomycetota</taxon>
        <taxon>Thermoleophilia</taxon>
        <taxon>Solirubrobacterales</taxon>
        <taxon>Solirubrobacteraceae</taxon>
        <taxon>environmental samples</taxon>
    </lineage>
</organism>
<keyword evidence="1" id="KW-0812">Transmembrane</keyword>
<evidence type="ECO:0000256" key="1">
    <source>
        <dbReference type="SAM" id="Phobius"/>
    </source>
</evidence>
<feature type="transmembrane region" description="Helical" evidence="1">
    <location>
        <begin position="12"/>
        <end position="34"/>
    </location>
</feature>
<name>A0A6J4S8Q8_9ACTN</name>
<reference evidence="2" key="1">
    <citation type="submission" date="2020-02" db="EMBL/GenBank/DDBJ databases">
        <authorList>
            <person name="Meier V. D."/>
        </authorList>
    </citation>
    <scope>NUCLEOTIDE SEQUENCE</scope>
    <source>
        <strain evidence="2">AVDCRST_MAG13</strain>
    </source>
</reference>
<evidence type="ECO:0000313" key="2">
    <source>
        <dbReference type="EMBL" id="CAA9492716.1"/>
    </source>
</evidence>
<sequence>MSDRDGPSVLSMMAAVAIVVAVVILVFFAIGYGLGRLFL</sequence>
<accession>A0A6J4S8Q8</accession>
<keyword evidence="1" id="KW-1133">Transmembrane helix</keyword>
<gene>
    <name evidence="2" type="ORF">AVDCRST_MAG13-1822</name>
</gene>
<dbReference type="AlphaFoldDB" id="A0A6J4S8Q8"/>